<accession>A0AAU9FKM3</accession>
<proteinExistence type="predicted"/>
<feature type="domain" description="DRBM" evidence="2">
    <location>
        <begin position="5"/>
        <end position="69"/>
    </location>
</feature>
<dbReference type="EMBL" id="AP029264">
    <property type="protein sequence ID" value="BFF96249.1"/>
    <property type="molecule type" value="Genomic_DNA"/>
</dbReference>
<name>A0AAU9FKM3_DROMD</name>
<sequence length="430" mass="48334">MESRNLVTYLKEFSEKLKLNMPTFEFVVEPNLVFRCNIKYQGMSGYGVGRTKKTATHVAARKVWLQILVHPAVRVLLQEKDFMPYIREGDIFWELRLLKIKQLNSLRELLLLASTSESIASDLKLQLLQSSTPEQAPTTNVRMGDRVLENVPIVEVLSPSFQTTLSLPILLVGGESYGSQGLCSAMRVLHITEGPESSPVEAAYCPVFSDASSQGSQSSEEEQRSVTVEEVPTFIPEIPVSRVIENVASVAEAPSVVQTVKEPTSVAEAPAIPVVETASVVAKLEPSSVVAERPSVVKEDPPADDFFEFEDEVQRKRKFATFRELIKTYEYETKPIPMGDRHNYFKNLPKELKEEGFKIINSNTFKTEREKAIRLLYALKLPQTISPVKSISGAPPLIKVELDCSYQGIFIDFERNIYGHIIDFMRDMLV</sequence>
<reference evidence="3 4" key="1">
    <citation type="submission" date="2024-02" db="EMBL/GenBank/DDBJ databases">
        <title>A chromosome-level genome assembly of Drosophila madeirensis, a fruit fly species endemic to Madeira island.</title>
        <authorList>
            <person name="Tomihara K."/>
            <person name="Llopart A."/>
            <person name="Yamamoto D."/>
        </authorList>
    </citation>
    <scope>NUCLEOTIDE SEQUENCE [LARGE SCALE GENOMIC DNA]</scope>
    <source>
        <strain evidence="3 4">RF1</strain>
    </source>
</reference>
<dbReference type="GO" id="GO:0010468">
    <property type="term" value="P:regulation of gene expression"/>
    <property type="evidence" value="ECO:0007669"/>
    <property type="project" value="UniProtKB-ARBA"/>
</dbReference>
<keyword evidence="1" id="KW-0694">RNA-binding</keyword>
<evidence type="ECO:0000256" key="1">
    <source>
        <dbReference type="PROSITE-ProRule" id="PRU00266"/>
    </source>
</evidence>
<dbReference type="Proteomes" id="UP001500889">
    <property type="component" value="Chromosome U"/>
</dbReference>
<organism evidence="3 4">
    <name type="scientific">Drosophila madeirensis</name>
    <name type="common">Fruit fly</name>
    <dbReference type="NCBI Taxonomy" id="30013"/>
    <lineage>
        <taxon>Eukaryota</taxon>
        <taxon>Metazoa</taxon>
        <taxon>Ecdysozoa</taxon>
        <taxon>Arthropoda</taxon>
        <taxon>Hexapoda</taxon>
        <taxon>Insecta</taxon>
        <taxon>Pterygota</taxon>
        <taxon>Neoptera</taxon>
        <taxon>Endopterygota</taxon>
        <taxon>Diptera</taxon>
        <taxon>Brachycera</taxon>
        <taxon>Muscomorpha</taxon>
        <taxon>Ephydroidea</taxon>
        <taxon>Drosophilidae</taxon>
        <taxon>Drosophila</taxon>
        <taxon>Sophophora</taxon>
    </lineage>
</organism>
<dbReference type="GO" id="GO:0003723">
    <property type="term" value="F:RNA binding"/>
    <property type="evidence" value="ECO:0007669"/>
    <property type="project" value="UniProtKB-UniRule"/>
</dbReference>
<evidence type="ECO:0000313" key="4">
    <source>
        <dbReference type="Proteomes" id="UP001500889"/>
    </source>
</evidence>
<dbReference type="InterPro" id="IPR014720">
    <property type="entry name" value="dsRBD_dom"/>
</dbReference>
<dbReference type="CDD" id="cd00048">
    <property type="entry name" value="DSRM_SF"/>
    <property type="match status" value="1"/>
</dbReference>
<dbReference type="SUPFAM" id="SSF54768">
    <property type="entry name" value="dsRNA-binding domain-like"/>
    <property type="match status" value="1"/>
</dbReference>
<evidence type="ECO:0000313" key="3">
    <source>
        <dbReference type="EMBL" id="BFF96249.1"/>
    </source>
</evidence>
<dbReference type="SMART" id="SM00358">
    <property type="entry name" value="DSRM"/>
    <property type="match status" value="1"/>
</dbReference>
<dbReference type="AlphaFoldDB" id="A0AAU9FKM3"/>
<protein>
    <recommendedName>
        <fullName evidence="2">DRBM domain-containing protein</fullName>
    </recommendedName>
</protein>
<keyword evidence="4" id="KW-1185">Reference proteome</keyword>
<evidence type="ECO:0000259" key="2">
    <source>
        <dbReference type="PROSITE" id="PS50137"/>
    </source>
</evidence>
<gene>
    <name evidence="3" type="ORF">DMAD_13487</name>
</gene>
<dbReference type="PROSITE" id="PS50137">
    <property type="entry name" value="DS_RBD"/>
    <property type="match status" value="1"/>
</dbReference>
<dbReference type="Gene3D" id="3.30.160.20">
    <property type="match status" value="1"/>
</dbReference>